<dbReference type="EMBL" id="CAKLBY020000287">
    <property type="protein sequence ID" value="CAK7943085.1"/>
    <property type="molecule type" value="Genomic_DNA"/>
</dbReference>
<sequence>MDFMVPAGVRLDLADGALCLPEEVRIHLAGRRPAYESKVQYVTANDQHIMITFGESREVKLGIGGAKMKLWIVRGPDWLPTMISGFGRRKYRQVNNIGDREIIVPTHALLGVWTEDDMIP</sequence>
<proteinExistence type="predicted"/>
<evidence type="ECO:0000313" key="1">
    <source>
        <dbReference type="EMBL" id="CAK7943085.1"/>
    </source>
</evidence>
<evidence type="ECO:0000313" key="2">
    <source>
        <dbReference type="Proteomes" id="UP001162060"/>
    </source>
</evidence>
<dbReference type="Proteomes" id="UP001162060">
    <property type="component" value="Unassembled WGS sequence"/>
</dbReference>
<reference evidence="1" key="1">
    <citation type="submission" date="2024-01" db="EMBL/GenBank/DDBJ databases">
        <authorList>
            <person name="Webb A."/>
        </authorList>
    </citation>
    <scope>NUCLEOTIDE SEQUENCE</scope>
    <source>
        <strain evidence="1">Pm1</strain>
    </source>
</reference>
<accession>A0AAV1V8H9</accession>
<organism evidence="1 2">
    <name type="scientific">Peronospora matthiolae</name>
    <dbReference type="NCBI Taxonomy" id="2874970"/>
    <lineage>
        <taxon>Eukaryota</taxon>
        <taxon>Sar</taxon>
        <taxon>Stramenopiles</taxon>
        <taxon>Oomycota</taxon>
        <taxon>Peronosporomycetes</taxon>
        <taxon>Peronosporales</taxon>
        <taxon>Peronosporaceae</taxon>
        <taxon>Peronospora</taxon>
    </lineage>
</organism>
<comment type="caution">
    <text evidence="1">The sequence shown here is derived from an EMBL/GenBank/DDBJ whole genome shotgun (WGS) entry which is preliminary data.</text>
</comment>
<name>A0AAV1V8H9_9STRA</name>
<gene>
    <name evidence="1" type="ORF">PM001_LOCUS28235</name>
</gene>
<protein>
    <submittedName>
        <fullName evidence="1">Uncharacterized protein</fullName>
    </submittedName>
</protein>
<dbReference type="AlphaFoldDB" id="A0AAV1V8H9"/>